<dbReference type="GO" id="GO:0015179">
    <property type="term" value="F:L-amino acid transmembrane transporter activity"/>
    <property type="evidence" value="ECO:0007669"/>
    <property type="project" value="TreeGrafter"/>
</dbReference>
<accession>A0AAV9X7B9</accession>
<feature type="transmembrane region" description="Helical" evidence="5">
    <location>
        <begin position="465"/>
        <end position="487"/>
    </location>
</feature>
<dbReference type="AlphaFoldDB" id="A0AAV9X7B9"/>
<reference evidence="6 7" key="1">
    <citation type="submission" date="2019-10" db="EMBL/GenBank/DDBJ databases">
        <authorList>
            <person name="Palmer J.M."/>
        </authorList>
    </citation>
    <scope>NUCLEOTIDE SEQUENCE [LARGE SCALE GENOMIC DNA]</scope>
    <source>
        <strain evidence="6 7">TWF694</strain>
    </source>
</reference>
<evidence type="ECO:0000256" key="3">
    <source>
        <dbReference type="ARBA" id="ARBA00022989"/>
    </source>
</evidence>
<feature type="transmembrane region" description="Helical" evidence="5">
    <location>
        <begin position="149"/>
        <end position="167"/>
    </location>
</feature>
<dbReference type="PANTHER" id="PTHR11785">
    <property type="entry name" value="AMINO ACID TRANSPORTER"/>
    <property type="match status" value="1"/>
</dbReference>
<dbReference type="Gene3D" id="1.20.1740.10">
    <property type="entry name" value="Amino acid/polyamine transporter I"/>
    <property type="match status" value="1"/>
</dbReference>
<feature type="transmembrane region" description="Helical" evidence="5">
    <location>
        <begin position="436"/>
        <end position="453"/>
    </location>
</feature>
<dbReference type="InterPro" id="IPR002293">
    <property type="entry name" value="AA/rel_permease1"/>
</dbReference>
<feature type="transmembrane region" description="Helical" evidence="5">
    <location>
        <begin position="362"/>
        <end position="383"/>
    </location>
</feature>
<protein>
    <recommendedName>
        <fullName evidence="8">High affinity methionine permease</fullName>
    </recommendedName>
</protein>
<feature type="transmembrane region" description="Helical" evidence="5">
    <location>
        <begin position="306"/>
        <end position="327"/>
    </location>
</feature>
<proteinExistence type="predicted"/>
<dbReference type="PIRSF" id="PIRSF006060">
    <property type="entry name" value="AA_transporter"/>
    <property type="match status" value="1"/>
</dbReference>
<feature type="transmembrane region" description="Helical" evidence="5">
    <location>
        <begin position="76"/>
        <end position="103"/>
    </location>
</feature>
<comment type="subcellular location">
    <subcellularLocation>
        <location evidence="1">Membrane</location>
        <topology evidence="1">Multi-pass membrane protein</topology>
    </subcellularLocation>
</comment>
<dbReference type="Pfam" id="PF13520">
    <property type="entry name" value="AA_permease_2"/>
    <property type="match status" value="1"/>
</dbReference>
<keyword evidence="7" id="KW-1185">Reference proteome</keyword>
<evidence type="ECO:0000256" key="4">
    <source>
        <dbReference type="ARBA" id="ARBA00023136"/>
    </source>
</evidence>
<comment type="caution">
    <text evidence="6">The sequence shown here is derived from an EMBL/GenBank/DDBJ whole genome shotgun (WGS) entry which is preliminary data.</text>
</comment>
<keyword evidence="3 5" id="KW-1133">Transmembrane helix</keyword>
<name>A0AAV9X7B9_9PEZI</name>
<feature type="transmembrane region" description="Helical" evidence="5">
    <location>
        <begin position="51"/>
        <end position="70"/>
    </location>
</feature>
<feature type="transmembrane region" description="Helical" evidence="5">
    <location>
        <begin position="508"/>
        <end position="530"/>
    </location>
</feature>
<organism evidence="6 7">
    <name type="scientific">Orbilia ellipsospora</name>
    <dbReference type="NCBI Taxonomy" id="2528407"/>
    <lineage>
        <taxon>Eukaryota</taxon>
        <taxon>Fungi</taxon>
        <taxon>Dikarya</taxon>
        <taxon>Ascomycota</taxon>
        <taxon>Pezizomycotina</taxon>
        <taxon>Orbiliomycetes</taxon>
        <taxon>Orbiliales</taxon>
        <taxon>Orbiliaceae</taxon>
        <taxon>Orbilia</taxon>
    </lineage>
</organism>
<gene>
    <name evidence="6" type="ORF">TWF694_003338</name>
</gene>
<feature type="transmembrane region" description="Helical" evidence="5">
    <location>
        <begin position="187"/>
        <end position="207"/>
    </location>
</feature>
<feature type="transmembrane region" description="Helical" evidence="5">
    <location>
        <begin position="550"/>
        <end position="577"/>
    </location>
</feature>
<evidence type="ECO:0000313" key="6">
    <source>
        <dbReference type="EMBL" id="KAK6532178.1"/>
    </source>
</evidence>
<dbReference type="EMBL" id="JAVHJO010000012">
    <property type="protein sequence ID" value="KAK6532178.1"/>
    <property type="molecule type" value="Genomic_DNA"/>
</dbReference>
<dbReference type="InterPro" id="IPR050598">
    <property type="entry name" value="AminoAcid_Transporter"/>
</dbReference>
<evidence type="ECO:0008006" key="8">
    <source>
        <dbReference type="Google" id="ProtNLM"/>
    </source>
</evidence>
<dbReference type="PANTHER" id="PTHR11785:SF382">
    <property type="entry name" value="LOW-AFFINITY METHIONINE PERMEASE"/>
    <property type="match status" value="1"/>
</dbReference>
<feature type="transmembrane region" description="Helical" evidence="5">
    <location>
        <begin position="214"/>
        <end position="236"/>
    </location>
</feature>
<evidence type="ECO:0000313" key="7">
    <source>
        <dbReference type="Proteomes" id="UP001365542"/>
    </source>
</evidence>
<keyword evidence="4 5" id="KW-0472">Membrane</keyword>
<dbReference type="Proteomes" id="UP001365542">
    <property type="component" value="Unassembled WGS sequence"/>
</dbReference>
<evidence type="ECO:0000256" key="5">
    <source>
        <dbReference type="SAM" id="Phobius"/>
    </source>
</evidence>
<evidence type="ECO:0000256" key="2">
    <source>
        <dbReference type="ARBA" id="ARBA00022692"/>
    </source>
</evidence>
<sequence length="626" mass="69568">MNFGDERAASRAETSTTKDIFETEITQADQLRAAKAVSKLTKFNYVEQDKLGYVGVFCLVINRMIGTGIFEQPSTILAGCGSLGASLFLWALGAIIAFSGLMVHIEFGLTIPRYPDPRNGNRYKPIPRNGGEKNYFAFLFRRQKLLPECIYAVIFVFLGNTAGNAIVFAEYFLRMAGVSNPGKTNPWGTKGVAVAVITVACLAHSIWRKGGILLIKFLAIIKISILWAIVILGYIARAGRFSSVLAEDPPAWSAFAPGEVFQGRSTGLYGWTIAILGVLFAFGGYENANYVLSEIENPKKVFPRATITALVFTAVTYILIIVSYSLVIPVESMFPDQNGTVAKPVLLFFGKLFNNKEGVQQGVSALVALSSFGNLVTVTFVAARVKQEIAKEGIIPFYKFWLKDWDSGYRVVTDPFGGAKAADPAMRAIRKDKTPTPALLLHWITSLILILAPPEQIGYQLFTRMYTYMIQACFGAILGGGLLYLRYIKPLSNRNFEWKELAKREFRWSNSIFPFIYFLSTTFLVVAPFIQHGDAGDSKISQSSSLKWFIFPTVCLSLFGVGTIYWFILAFIVPWWFKVELFRHRDAELNSKGNLEWEGVKAKWISVGAHHSSVQDEDPELPTGTS</sequence>
<keyword evidence="2 5" id="KW-0812">Transmembrane</keyword>
<evidence type="ECO:0000256" key="1">
    <source>
        <dbReference type="ARBA" id="ARBA00004141"/>
    </source>
</evidence>
<feature type="transmembrane region" description="Helical" evidence="5">
    <location>
        <begin position="268"/>
        <end position="285"/>
    </location>
</feature>
<dbReference type="GO" id="GO:0016020">
    <property type="term" value="C:membrane"/>
    <property type="evidence" value="ECO:0007669"/>
    <property type="project" value="UniProtKB-SubCell"/>
</dbReference>